<evidence type="ECO:0000313" key="8">
    <source>
        <dbReference type="Proteomes" id="UP000823636"/>
    </source>
</evidence>
<dbReference type="GO" id="GO:0005737">
    <property type="term" value="C:cytoplasm"/>
    <property type="evidence" value="ECO:0007669"/>
    <property type="project" value="UniProtKB-SubCell"/>
</dbReference>
<dbReference type="PANTHER" id="PTHR11741">
    <property type="entry name" value="ELONGATION FACTOR TS"/>
    <property type="match status" value="1"/>
</dbReference>
<dbReference type="InterPro" id="IPR018101">
    <property type="entry name" value="Transl_elong_Ts_CS"/>
</dbReference>
<evidence type="ECO:0000256" key="4">
    <source>
        <dbReference type="ARBA" id="ARBA00022917"/>
    </source>
</evidence>
<reference evidence="7" key="1">
    <citation type="submission" date="2020-10" db="EMBL/GenBank/DDBJ databases">
        <authorList>
            <person name="Gilroy R."/>
        </authorList>
    </citation>
    <scope>NUCLEOTIDE SEQUENCE</scope>
    <source>
        <strain evidence="7">G3-4614</strain>
    </source>
</reference>
<dbReference type="SUPFAM" id="SSF54713">
    <property type="entry name" value="Elongation factor Ts (EF-Ts), dimerisation domain"/>
    <property type="match status" value="1"/>
</dbReference>
<dbReference type="AlphaFoldDB" id="A0A9D9E317"/>
<dbReference type="FunFam" id="1.10.8.10:FF:000001">
    <property type="entry name" value="Elongation factor Ts"/>
    <property type="match status" value="1"/>
</dbReference>
<protein>
    <recommendedName>
        <fullName evidence="2 5">Elongation factor Ts</fullName>
        <shortName evidence="5">EF-Ts</shortName>
    </recommendedName>
</protein>
<evidence type="ECO:0000313" key="7">
    <source>
        <dbReference type="EMBL" id="MBO8438416.1"/>
    </source>
</evidence>
<accession>A0A9D9E317</accession>
<organism evidence="7 8">
    <name type="scientific">Candidatus Caccoplasma merdipullorum</name>
    <dbReference type="NCBI Taxonomy" id="2840718"/>
    <lineage>
        <taxon>Bacteria</taxon>
        <taxon>Pseudomonadati</taxon>
        <taxon>Bacteroidota</taxon>
        <taxon>Bacteroidia</taxon>
        <taxon>Bacteroidales</taxon>
        <taxon>Bacteroidaceae</taxon>
        <taxon>Bacteroidaceae incertae sedis</taxon>
        <taxon>Candidatus Caccoplasma</taxon>
    </lineage>
</organism>
<dbReference type="EMBL" id="JADIMW010000064">
    <property type="protein sequence ID" value="MBO8438416.1"/>
    <property type="molecule type" value="Genomic_DNA"/>
</dbReference>
<dbReference type="PANTHER" id="PTHR11741:SF0">
    <property type="entry name" value="ELONGATION FACTOR TS, MITOCHONDRIAL"/>
    <property type="match status" value="1"/>
</dbReference>
<evidence type="ECO:0000256" key="3">
    <source>
        <dbReference type="ARBA" id="ARBA00022768"/>
    </source>
</evidence>
<dbReference type="Pfam" id="PF00889">
    <property type="entry name" value="EF_TS"/>
    <property type="match status" value="1"/>
</dbReference>
<evidence type="ECO:0000256" key="1">
    <source>
        <dbReference type="ARBA" id="ARBA00005532"/>
    </source>
</evidence>
<sequence length="273" mass="30083">MAVSIADITKLRKMTGAGMIDCKNALAEAEGNFETAIELIRKRGQAIAAKREDRDASEGCVLAAAKDDFAALVALKCETDFVATNKDFIALTQSILDAAMQSRPASLDELKNISIDGRTIAELVTDRSGITGEKMELGEYMFLSAPSTISYIHPGNRLATIVGFNKEAEYQVARDVAMQVAAMNPIAVKRDEFPAELVAKELEIAKDKAREEGKPEAMLDKIAQGRINKFYQENSLLEQAFVKENKMSIKQYLESKDKELTAVSFKRYTLNAE</sequence>
<keyword evidence="4 5" id="KW-0648">Protein biosynthesis</keyword>
<keyword evidence="5" id="KW-0963">Cytoplasm</keyword>
<dbReference type="InterPro" id="IPR014039">
    <property type="entry name" value="Transl_elong_EFTs/EF1B_dimer"/>
</dbReference>
<evidence type="ECO:0000259" key="6">
    <source>
        <dbReference type="Pfam" id="PF00889"/>
    </source>
</evidence>
<comment type="function">
    <text evidence="5">Associates with the EF-Tu.GDP complex and induces the exchange of GDP to GTP. It remains bound to the aminoacyl-tRNA.EF-Tu.GTP complex up to the GTP hydrolysis stage on the ribosome.</text>
</comment>
<dbReference type="FunFam" id="1.10.286.20:FF:000001">
    <property type="entry name" value="Elongation factor Ts"/>
    <property type="match status" value="1"/>
</dbReference>
<evidence type="ECO:0000256" key="2">
    <source>
        <dbReference type="ARBA" id="ARBA00016956"/>
    </source>
</evidence>
<gene>
    <name evidence="5" type="primary">tsf</name>
    <name evidence="7" type="ORF">IAC54_05895</name>
</gene>
<evidence type="ECO:0000256" key="5">
    <source>
        <dbReference type="HAMAP-Rule" id="MF_00050"/>
    </source>
</evidence>
<dbReference type="CDD" id="cd14275">
    <property type="entry name" value="UBA_EF-Ts"/>
    <property type="match status" value="1"/>
</dbReference>
<dbReference type="Gene3D" id="1.10.286.20">
    <property type="match status" value="1"/>
</dbReference>
<dbReference type="InterPro" id="IPR001816">
    <property type="entry name" value="Transl_elong_EFTs/EF1B"/>
</dbReference>
<feature type="region of interest" description="Involved in Mg(2+) ion dislocation from EF-Tu" evidence="5">
    <location>
        <begin position="79"/>
        <end position="82"/>
    </location>
</feature>
<comment type="similarity">
    <text evidence="1 5">Belongs to the EF-Ts family.</text>
</comment>
<dbReference type="HAMAP" id="MF_00050">
    <property type="entry name" value="EF_Ts"/>
    <property type="match status" value="1"/>
</dbReference>
<dbReference type="Proteomes" id="UP000823636">
    <property type="component" value="Unassembled WGS sequence"/>
</dbReference>
<dbReference type="PROSITE" id="PS01126">
    <property type="entry name" value="EF_TS_1"/>
    <property type="match status" value="1"/>
</dbReference>
<comment type="caution">
    <text evidence="7">The sequence shown here is derived from an EMBL/GenBank/DDBJ whole genome shotgun (WGS) entry which is preliminary data.</text>
</comment>
<dbReference type="InterPro" id="IPR036402">
    <property type="entry name" value="EF-Ts_dimer_sf"/>
</dbReference>
<reference evidence="7" key="2">
    <citation type="journal article" date="2021" name="PeerJ">
        <title>Extensive microbial diversity within the chicken gut microbiome revealed by metagenomics and culture.</title>
        <authorList>
            <person name="Gilroy R."/>
            <person name="Ravi A."/>
            <person name="Getino M."/>
            <person name="Pursley I."/>
            <person name="Horton D.L."/>
            <person name="Alikhan N.F."/>
            <person name="Baker D."/>
            <person name="Gharbi K."/>
            <person name="Hall N."/>
            <person name="Watson M."/>
            <person name="Adriaenssens E.M."/>
            <person name="Foster-Nyarko E."/>
            <person name="Jarju S."/>
            <person name="Secka A."/>
            <person name="Antonio M."/>
            <person name="Oren A."/>
            <person name="Chaudhuri R.R."/>
            <person name="La Ragione R."/>
            <person name="Hildebrand F."/>
            <person name="Pallen M.J."/>
        </authorList>
    </citation>
    <scope>NUCLEOTIDE SEQUENCE</scope>
    <source>
        <strain evidence="7">G3-4614</strain>
    </source>
</reference>
<keyword evidence="3 5" id="KW-0251">Elongation factor</keyword>
<dbReference type="GO" id="GO:0003746">
    <property type="term" value="F:translation elongation factor activity"/>
    <property type="evidence" value="ECO:0007669"/>
    <property type="project" value="UniProtKB-UniRule"/>
</dbReference>
<feature type="domain" description="Translation elongation factor EFTs/EF1B dimerisation" evidence="6">
    <location>
        <begin position="70"/>
        <end position="270"/>
    </location>
</feature>
<dbReference type="SUPFAM" id="SSF46934">
    <property type="entry name" value="UBA-like"/>
    <property type="match status" value="1"/>
</dbReference>
<dbReference type="Gene3D" id="1.10.8.10">
    <property type="entry name" value="DNA helicase RuvA subunit, C-terminal domain"/>
    <property type="match status" value="1"/>
</dbReference>
<proteinExistence type="inferred from homology"/>
<name>A0A9D9E317_9BACT</name>
<dbReference type="Gene3D" id="3.30.479.20">
    <property type="entry name" value="Elongation factor Ts, dimerisation domain"/>
    <property type="match status" value="2"/>
</dbReference>
<dbReference type="InterPro" id="IPR009060">
    <property type="entry name" value="UBA-like_sf"/>
</dbReference>
<comment type="subcellular location">
    <subcellularLocation>
        <location evidence="5">Cytoplasm</location>
    </subcellularLocation>
</comment>
<dbReference type="NCBIfam" id="TIGR00116">
    <property type="entry name" value="tsf"/>
    <property type="match status" value="1"/>
</dbReference>